<dbReference type="PANTHER" id="PTHR31806">
    <property type="entry name" value="PURINE-CYTOSINE PERMEASE FCY2-RELATED"/>
    <property type="match status" value="1"/>
</dbReference>
<evidence type="ECO:0000256" key="7">
    <source>
        <dbReference type="ARBA" id="ARBA00023136"/>
    </source>
</evidence>
<dbReference type="GO" id="GO:0005886">
    <property type="term" value="C:plasma membrane"/>
    <property type="evidence" value="ECO:0007669"/>
    <property type="project" value="TreeGrafter"/>
</dbReference>
<feature type="transmembrane region" description="Helical" evidence="9">
    <location>
        <begin position="103"/>
        <end position="122"/>
    </location>
</feature>
<evidence type="ECO:0000256" key="5">
    <source>
        <dbReference type="ARBA" id="ARBA00022692"/>
    </source>
</evidence>
<sequence>MVLAPNDDGLPSNRTNAVANPTGFGGKIRTQWKRFEKQLVAYNLEARGIQRVEPDERHDLRSLGSTQVAVLWFSINLAANNITLGMLGPAVFGLGFLDSSLCAVFGMLVGCLSVAYIATFGPRSGNRTMIFARYTMGWWPSKLVVILNIIVLLGYCLIDCVVAGQILSAVSTNDMSIAVGIVAVAVITWGITTFGYQVFHYYERYAWLPQLVVLCILAGVAGPDFNITSVSSGDSATLAGNRLSFFGLNLAAAITYSGGAADYFVYYPESTPKWKVFAVTMLGLSTSFTFAFLLGIGLASGMMTNTAWEGAYSVSQGALIVEGLSSLGSFGKFCGVIIALGLVANLIPPTYSSGIDAQILGRWAERVPRVIWNTIGVLIYTVCALAGRGHLAEIFTNFLALMGYWVSIWIAIVLEEHLIFRRKVGFNWASWNEKSKLPLGVAALVAFLVGWVGAILCMAQVWYIGPIAKLVGEYGADMGNFVGFAWAALVFPPLRKWELKKFGR</sequence>
<keyword evidence="11" id="KW-1185">Reference proteome</keyword>
<evidence type="ECO:0000256" key="9">
    <source>
        <dbReference type="SAM" id="Phobius"/>
    </source>
</evidence>
<evidence type="ECO:0000256" key="4">
    <source>
        <dbReference type="ARBA" id="ARBA00022553"/>
    </source>
</evidence>
<keyword evidence="6 9" id="KW-1133">Transmembrane helix</keyword>
<accession>A0A6G1KHQ3</accession>
<feature type="transmembrane region" description="Helical" evidence="9">
    <location>
        <begin position="276"/>
        <end position="299"/>
    </location>
</feature>
<evidence type="ECO:0000256" key="2">
    <source>
        <dbReference type="ARBA" id="ARBA00008974"/>
    </source>
</evidence>
<dbReference type="InterPro" id="IPR001248">
    <property type="entry name" value="Pur-cyt_permease"/>
</dbReference>
<keyword evidence="7 8" id="KW-0472">Membrane</keyword>
<dbReference type="OrthoDB" id="5428495at2759"/>
<feature type="transmembrane region" description="Helical" evidence="9">
    <location>
        <begin position="243"/>
        <end position="264"/>
    </location>
</feature>
<dbReference type="InterPro" id="IPR026030">
    <property type="entry name" value="Pur-cyt_permease_Fcy2/21/22"/>
</dbReference>
<comment type="similarity">
    <text evidence="2 8">Belongs to the purine-cytosine permease (2.A.39) family.</text>
</comment>
<dbReference type="GO" id="GO:0015851">
    <property type="term" value="P:nucleobase transport"/>
    <property type="evidence" value="ECO:0007669"/>
    <property type="project" value="UniProtKB-ARBA"/>
</dbReference>
<dbReference type="PIRSF" id="PIRSF002744">
    <property type="entry name" value="Pur-cyt_permease"/>
    <property type="match status" value="1"/>
</dbReference>
<keyword evidence="5 9" id="KW-0812">Transmembrane</keyword>
<gene>
    <name evidence="10" type="ORF">K504DRAFT_374219</name>
</gene>
<dbReference type="Proteomes" id="UP000799428">
    <property type="component" value="Unassembled WGS sequence"/>
</dbReference>
<dbReference type="Gene3D" id="1.10.4160.10">
    <property type="entry name" value="Hydantoin permease"/>
    <property type="match status" value="1"/>
</dbReference>
<evidence type="ECO:0000313" key="11">
    <source>
        <dbReference type="Proteomes" id="UP000799428"/>
    </source>
</evidence>
<dbReference type="GO" id="GO:0000329">
    <property type="term" value="C:fungal-type vacuole membrane"/>
    <property type="evidence" value="ECO:0007669"/>
    <property type="project" value="TreeGrafter"/>
</dbReference>
<feature type="transmembrane region" description="Helical" evidence="9">
    <location>
        <begin position="205"/>
        <end position="223"/>
    </location>
</feature>
<feature type="transmembrane region" description="Helical" evidence="9">
    <location>
        <begin position="370"/>
        <end position="388"/>
    </location>
</feature>
<dbReference type="GO" id="GO:0022857">
    <property type="term" value="F:transmembrane transporter activity"/>
    <property type="evidence" value="ECO:0007669"/>
    <property type="project" value="InterPro"/>
</dbReference>
<comment type="subcellular location">
    <subcellularLocation>
        <location evidence="1">Membrane</location>
        <topology evidence="1">Multi-pass membrane protein</topology>
    </subcellularLocation>
</comment>
<evidence type="ECO:0000256" key="3">
    <source>
        <dbReference type="ARBA" id="ARBA00022448"/>
    </source>
</evidence>
<dbReference type="PANTHER" id="PTHR31806:SF8">
    <property type="entry name" value="TRANSPORTER, PUTATIVE (AFU_ORTHOLOGUE AFUA_2G03000)-RELATED"/>
    <property type="match status" value="1"/>
</dbReference>
<dbReference type="AlphaFoldDB" id="A0A6G1KHQ3"/>
<feature type="transmembrane region" description="Helical" evidence="9">
    <location>
        <begin position="474"/>
        <end position="494"/>
    </location>
</feature>
<feature type="transmembrane region" description="Helical" evidence="9">
    <location>
        <begin position="176"/>
        <end position="198"/>
    </location>
</feature>
<keyword evidence="4" id="KW-0597">Phosphoprotein</keyword>
<feature type="transmembrane region" description="Helical" evidence="9">
    <location>
        <begin position="143"/>
        <end position="170"/>
    </location>
</feature>
<reference evidence="10" key="1">
    <citation type="journal article" date="2020" name="Stud. Mycol.">
        <title>101 Dothideomycetes genomes: a test case for predicting lifestyles and emergence of pathogens.</title>
        <authorList>
            <person name="Haridas S."/>
            <person name="Albert R."/>
            <person name="Binder M."/>
            <person name="Bloem J."/>
            <person name="Labutti K."/>
            <person name="Salamov A."/>
            <person name="Andreopoulos B."/>
            <person name="Baker S."/>
            <person name="Barry K."/>
            <person name="Bills G."/>
            <person name="Bluhm B."/>
            <person name="Cannon C."/>
            <person name="Castanera R."/>
            <person name="Culley D."/>
            <person name="Daum C."/>
            <person name="Ezra D."/>
            <person name="Gonzalez J."/>
            <person name="Henrissat B."/>
            <person name="Kuo A."/>
            <person name="Liang C."/>
            <person name="Lipzen A."/>
            <person name="Lutzoni F."/>
            <person name="Magnuson J."/>
            <person name="Mondo S."/>
            <person name="Nolan M."/>
            <person name="Ohm R."/>
            <person name="Pangilinan J."/>
            <person name="Park H.-J."/>
            <person name="Ramirez L."/>
            <person name="Alfaro M."/>
            <person name="Sun H."/>
            <person name="Tritt A."/>
            <person name="Yoshinaga Y."/>
            <person name="Zwiers L.-H."/>
            <person name="Turgeon B."/>
            <person name="Goodwin S."/>
            <person name="Spatafora J."/>
            <person name="Crous P."/>
            <person name="Grigoriev I."/>
        </authorList>
    </citation>
    <scope>NUCLEOTIDE SEQUENCE</scope>
    <source>
        <strain evidence="10">CBS 279.74</strain>
    </source>
</reference>
<protein>
    <submittedName>
        <fullName evidence="10">Purine-cytosine permease FCY21</fullName>
    </submittedName>
</protein>
<dbReference type="FunFam" id="1.10.4160.10:FF:000002">
    <property type="entry name" value="Purine-cytosine permease fcyB"/>
    <property type="match status" value="1"/>
</dbReference>
<feature type="transmembrane region" description="Helical" evidence="9">
    <location>
        <begin position="330"/>
        <end position="349"/>
    </location>
</feature>
<evidence type="ECO:0000256" key="6">
    <source>
        <dbReference type="ARBA" id="ARBA00022989"/>
    </source>
</evidence>
<dbReference type="Pfam" id="PF02133">
    <property type="entry name" value="Transp_cyt_pur"/>
    <property type="match status" value="1"/>
</dbReference>
<evidence type="ECO:0000256" key="1">
    <source>
        <dbReference type="ARBA" id="ARBA00004141"/>
    </source>
</evidence>
<organism evidence="10 11">
    <name type="scientific">Pleomassaria siparia CBS 279.74</name>
    <dbReference type="NCBI Taxonomy" id="1314801"/>
    <lineage>
        <taxon>Eukaryota</taxon>
        <taxon>Fungi</taxon>
        <taxon>Dikarya</taxon>
        <taxon>Ascomycota</taxon>
        <taxon>Pezizomycotina</taxon>
        <taxon>Dothideomycetes</taxon>
        <taxon>Pleosporomycetidae</taxon>
        <taxon>Pleosporales</taxon>
        <taxon>Pleomassariaceae</taxon>
        <taxon>Pleomassaria</taxon>
    </lineage>
</organism>
<feature type="transmembrane region" description="Helical" evidence="9">
    <location>
        <begin position="70"/>
        <end position="97"/>
    </location>
</feature>
<feature type="transmembrane region" description="Helical" evidence="9">
    <location>
        <begin position="439"/>
        <end position="462"/>
    </location>
</feature>
<dbReference type="EMBL" id="MU005767">
    <property type="protein sequence ID" value="KAF2711887.1"/>
    <property type="molecule type" value="Genomic_DNA"/>
</dbReference>
<evidence type="ECO:0000256" key="8">
    <source>
        <dbReference type="PIRNR" id="PIRNR002744"/>
    </source>
</evidence>
<evidence type="ECO:0000313" key="10">
    <source>
        <dbReference type="EMBL" id="KAF2711887.1"/>
    </source>
</evidence>
<proteinExistence type="inferred from homology"/>
<name>A0A6G1KHQ3_9PLEO</name>
<feature type="transmembrane region" description="Helical" evidence="9">
    <location>
        <begin position="394"/>
        <end position="414"/>
    </location>
</feature>
<keyword evidence="3 8" id="KW-0813">Transport</keyword>